<protein>
    <submittedName>
        <fullName evidence="1">Uncharacterized protein</fullName>
    </submittedName>
</protein>
<keyword evidence="2" id="KW-1185">Reference proteome</keyword>
<proteinExistence type="predicted"/>
<dbReference type="EMBL" id="MU003514">
    <property type="protein sequence ID" value="KAF2468677.1"/>
    <property type="molecule type" value="Genomic_DNA"/>
</dbReference>
<accession>A0ACB6QP81</accession>
<reference evidence="1" key="1">
    <citation type="journal article" date="2020" name="Stud. Mycol.">
        <title>101 Dothideomycetes genomes: a test case for predicting lifestyles and emergence of pathogens.</title>
        <authorList>
            <person name="Haridas S."/>
            <person name="Albert R."/>
            <person name="Binder M."/>
            <person name="Bloem J."/>
            <person name="Labutti K."/>
            <person name="Salamov A."/>
            <person name="Andreopoulos B."/>
            <person name="Baker S."/>
            <person name="Barry K."/>
            <person name="Bills G."/>
            <person name="Bluhm B."/>
            <person name="Cannon C."/>
            <person name="Castanera R."/>
            <person name="Culley D."/>
            <person name="Daum C."/>
            <person name="Ezra D."/>
            <person name="Gonzalez J."/>
            <person name="Henrissat B."/>
            <person name="Kuo A."/>
            <person name="Liang C."/>
            <person name="Lipzen A."/>
            <person name="Lutzoni F."/>
            <person name="Magnuson J."/>
            <person name="Mondo S."/>
            <person name="Nolan M."/>
            <person name="Ohm R."/>
            <person name="Pangilinan J."/>
            <person name="Park H.-J."/>
            <person name="Ramirez L."/>
            <person name="Alfaro M."/>
            <person name="Sun H."/>
            <person name="Tritt A."/>
            <person name="Yoshinaga Y."/>
            <person name="Zwiers L.-H."/>
            <person name="Turgeon B."/>
            <person name="Goodwin S."/>
            <person name="Spatafora J."/>
            <person name="Crous P."/>
            <person name="Grigoriev I."/>
        </authorList>
    </citation>
    <scope>NUCLEOTIDE SEQUENCE</scope>
    <source>
        <strain evidence="1">ATCC 200398</strain>
    </source>
</reference>
<comment type="caution">
    <text evidence="1">The sequence shown here is derived from an EMBL/GenBank/DDBJ whole genome shotgun (WGS) entry which is preliminary data.</text>
</comment>
<organism evidence="1 2">
    <name type="scientific">Lindgomyces ingoldianus</name>
    <dbReference type="NCBI Taxonomy" id="673940"/>
    <lineage>
        <taxon>Eukaryota</taxon>
        <taxon>Fungi</taxon>
        <taxon>Dikarya</taxon>
        <taxon>Ascomycota</taxon>
        <taxon>Pezizomycotina</taxon>
        <taxon>Dothideomycetes</taxon>
        <taxon>Pleosporomycetidae</taxon>
        <taxon>Pleosporales</taxon>
        <taxon>Lindgomycetaceae</taxon>
        <taxon>Lindgomyces</taxon>
    </lineage>
</organism>
<evidence type="ECO:0000313" key="2">
    <source>
        <dbReference type="Proteomes" id="UP000799755"/>
    </source>
</evidence>
<sequence>MHIIPAARFIVFCFKWEELRTSTYPPIHSTSLKMTSAHAITGATPSSFAKKSESLEHDWRIDGSATGFATSIPHPNILNYLVIIEHTPLQTLFFYPNSTIIGDEDEGKDEEDRYEVNGYEATLSTERNETKRSNRRTSTSHFPATFVQPGRLSCLFRC</sequence>
<dbReference type="Proteomes" id="UP000799755">
    <property type="component" value="Unassembled WGS sequence"/>
</dbReference>
<evidence type="ECO:0000313" key="1">
    <source>
        <dbReference type="EMBL" id="KAF2468677.1"/>
    </source>
</evidence>
<name>A0ACB6QP81_9PLEO</name>
<gene>
    <name evidence="1" type="ORF">BDR25DRAFT_357035</name>
</gene>